<dbReference type="InterPro" id="IPR017972">
    <property type="entry name" value="Cyt_P450_CS"/>
</dbReference>
<dbReference type="STRING" id="39947.Q2R447"/>
<evidence type="ECO:0000256" key="3">
    <source>
        <dbReference type="ARBA" id="ARBA00022617"/>
    </source>
</evidence>
<evidence type="ECO:0000313" key="14">
    <source>
        <dbReference type="EMBL" id="ABA93802.1"/>
    </source>
</evidence>
<dbReference type="eggNOG" id="KOG0156">
    <property type="taxonomic scope" value="Eukaryota"/>
</dbReference>
<evidence type="ECO:0000256" key="7">
    <source>
        <dbReference type="ARBA" id="ARBA00023002"/>
    </source>
</evidence>
<dbReference type="InterPro" id="IPR036396">
    <property type="entry name" value="Cyt_P450_sf"/>
</dbReference>
<evidence type="ECO:0000256" key="2">
    <source>
        <dbReference type="ARBA" id="ARBA00010617"/>
    </source>
</evidence>
<dbReference type="Gene3D" id="1.10.630.10">
    <property type="entry name" value="Cytochrome P450"/>
    <property type="match status" value="1"/>
</dbReference>
<comment type="similarity">
    <text evidence="2 11">Belongs to the cytochrome P450 family.</text>
</comment>
<dbReference type="InterPro" id="IPR002401">
    <property type="entry name" value="Cyt_P450_E_grp-I"/>
</dbReference>
<dbReference type="Gramene" id="Os11t0489250-00">
    <property type="protein sequence ID" value="Os11t0489250-00"/>
    <property type="gene ID" value="Os11g0489250"/>
</dbReference>
<reference evidence="14" key="4">
    <citation type="submission" date="2006-01" db="EMBL/GenBank/DDBJ databases">
        <authorList>
            <person name="Buell R."/>
        </authorList>
    </citation>
    <scope>NUCLEOTIDE SEQUENCE</scope>
</reference>
<dbReference type="Pfam" id="PF00067">
    <property type="entry name" value="p450"/>
    <property type="match status" value="1"/>
</dbReference>
<dbReference type="PRINTS" id="PR00385">
    <property type="entry name" value="P450"/>
</dbReference>
<evidence type="ECO:0000256" key="13">
    <source>
        <dbReference type="SAM" id="SignalP"/>
    </source>
</evidence>
<reference evidence="15 16" key="6">
    <citation type="journal article" date="2013" name="Rice">
        <title>Improvement of the Oryza sativa Nipponbare reference genome using next generation sequence and optical map data.</title>
        <authorList>
            <person name="Kawahara Y."/>
            <person name="de la Bastide M."/>
            <person name="Hamilton J.P."/>
            <person name="Kanamori H."/>
            <person name="McCombie W.R."/>
            <person name="Ouyang S."/>
            <person name="Schwartz D.C."/>
            <person name="Tanaka T."/>
            <person name="Wu J."/>
            <person name="Zhou S."/>
            <person name="Childs K.L."/>
            <person name="Davidson R.M."/>
            <person name="Lin H."/>
            <person name="Quesada-Ocampo L."/>
            <person name="Vaillancourt B."/>
            <person name="Sakai H."/>
            <person name="Lee S.S."/>
            <person name="Kim J."/>
            <person name="Numa H."/>
            <person name="Itoh T."/>
            <person name="Buell C.R."/>
            <person name="Matsumoto T."/>
        </authorList>
    </citation>
    <scope>NUCLEOTIDE SEQUENCE [LARGE SCALE GENOMIC DNA]</scope>
    <source>
        <strain evidence="16">cv. Nipponbare</strain>
    </source>
</reference>
<keyword evidence="12" id="KW-0472">Membrane</keyword>
<dbReference type="EMBL" id="DP000010">
    <property type="protein sequence ID" value="ABA93802.1"/>
    <property type="molecule type" value="Genomic_DNA"/>
</dbReference>
<keyword evidence="3 10" id="KW-0349">Heme</keyword>
<feature type="signal peptide" evidence="13">
    <location>
        <begin position="1"/>
        <end position="25"/>
    </location>
</feature>
<evidence type="ECO:0000256" key="10">
    <source>
        <dbReference type="PIRSR" id="PIRSR602401-1"/>
    </source>
</evidence>
<reference evidence="16" key="2">
    <citation type="journal article" date="2005" name="Nature">
        <title>The map-based sequence of the rice genome.</title>
        <authorList>
            <consortium name="International rice genome sequencing project (IRGSP)"/>
            <person name="Matsumoto T."/>
            <person name="Wu J."/>
            <person name="Kanamori H."/>
            <person name="Katayose Y."/>
            <person name="Fujisawa M."/>
            <person name="Namiki N."/>
            <person name="Mizuno H."/>
            <person name="Yamamoto K."/>
            <person name="Antonio B.A."/>
            <person name="Baba T."/>
            <person name="Sakata K."/>
            <person name="Nagamura Y."/>
            <person name="Aoki H."/>
            <person name="Arikawa K."/>
            <person name="Arita K."/>
            <person name="Bito T."/>
            <person name="Chiden Y."/>
            <person name="Fujitsuka N."/>
            <person name="Fukunaka R."/>
            <person name="Hamada M."/>
            <person name="Harada C."/>
            <person name="Hayashi A."/>
            <person name="Hijishita S."/>
            <person name="Honda M."/>
            <person name="Hosokawa S."/>
            <person name="Ichikawa Y."/>
            <person name="Idonuma A."/>
            <person name="Iijima M."/>
            <person name="Ikeda M."/>
            <person name="Ikeno M."/>
            <person name="Ito K."/>
            <person name="Ito S."/>
            <person name="Ito T."/>
            <person name="Ito Y."/>
            <person name="Ito Y."/>
            <person name="Iwabuchi A."/>
            <person name="Kamiya K."/>
            <person name="Karasawa W."/>
            <person name="Kurita K."/>
            <person name="Katagiri S."/>
            <person name="Kikuta A."/>
            <person name="Kobayashi H."/>
            <person name="Kobayashi N."/>
            <person name="Machita K."/>
            <person name="Maehara T."/>
            <person name="Masukawa M."/>
            <person name="Mizubayashi T."/>
            <person name="Mukai Y."/>
            <person name="Nagasaki H."/>
            <person name="Nagata Y."/>
            <person name="Naito S."/>
            <person name="Nakashima M."/>
            <person name="Nakama Y."/>
            <person name="Nakamichi Y."/>
            <person name="Nakamura M."/>
            <person name="Meguro A."/>
            <person name="Negishi M."/>
            <person name="Ohta I."/>
            <person name="Ohta T."/>
            <person name="Okamoto M."/>
            <person name="Ono N."/>
            <person name="Saji S."/>
            <person name="Sakaguchi M."/>
            <person name="Sakai K."/>
            <person name="Shibata M."/>
            <person name="Shimokawa T."/>
            <person name="Song J."/>
            <person name="Takazaki Y."/>
            <person name="Terasawa K."/>
            <person name="Tsugane M."/>
            <person name="Tsuji K."/>
            <person name="Ueda S."/>
            <person name="Waki K."/>
            <person name="Yamagata H."/>
            <person name="Yamamoto M."/>
            <person name="Yamamoto S."/>
            <person name="Yamane H."/>
            <person name="Yoshiki S."/>
            <person name="Yoshihara R."/>
            <person name="Yukawa K."/>
            <person name="Zhong H."/>
            <person name="Yano M."/>
            <person name="Yuan Q."/>
            <person name="Ouyang S."/>
            <person name="Liu J."/>
            <person name="Jones K.M."/>
            <person name="Gansberger K."/>
            <person name="Moffat K."/>
            <person name="Hill J."/>
            <person name="Bera J."/>
            <person name="Fadrosh D."/>
            <person name="Jin S."/>
            <person name="Johri S."/>
            <person name="Kim M."/>
            <person name="Overton L."/>
            <person name="Reardon M."/>
            <person name="Tsitrin T."/>
            <person name="Vuong H."/>
            <person name="Weaver B."/>
            <person name="Ciecko A."/>
            <person name="Tallon L."/>
            <person name="Jackson J."/>
            <person name="Pai G."/>
            <person name="Aken S.V."/>
            <person name="Utterback T."/>
            <person name="Reidmuller S."/>
            <person name="Feldblyum T."/>
            <person name="Hsiao J."/>
            <person name="Zismann V."/>
            <person name="Iobst S."/>
            <person name="de Vazeille A.R."/>
            <person name="Buell C.R."/>
            <person name="Ying K."/>
            <person name="Li Y."/>
            <person name="Lu T."/>
            <person name="Huang Y."/>
            <person name="Zhao Q."/>
            <person name="Feng Q."/>
            <person name="Zhang L."/>
            <person name="Zhu J."/>
            <person name="Weng Q."/>
            <person name="Mu J."/>
            <person name="Lu Y."/>
            <person name="Fan D."/>
            <person name="Liu Y."/>
            <person name="Guan J."/>
            <person name="Zhang Y."/>
            <person name="Yu S."/>
            <person name="Liu X."/>
            <person name="Zhang Y."/>
            <person name="Hong G."/>
            <person name="Han B."/>
            <person name="Choisne N."/>
            <person name="Demange N."/>
            <person name="Orjeda G."/>
            <person name="Samain S."/>
            <person name="Cattolico L."/>
            <person name="Pelletier E."/>
            <person name="Couloux A."/>
            <person name="Segurens B."/>
            <person name="Wincker P."/>
            <person name="D'Hont A."/>
            <person name="Scarpelli C."/>
            <person name="Weissenbach J."/>
            <person name="Salanoubat M."/>
            <person name="Quetier F."/>
            <person name="Yu Y."/>
            <person name="Kim H.R."/>
            <person name="Rambo T."/>
            <person name="Currie J."/>
            <person name="Collura K."/>
            <person name="Luo M."/>
            <person name="Yang T."/>
            <person name="Ammiraju J.S.S."/>
            <person name="Engler F."/>
            <person name="Soderlund C."/>
            <person name="Wing R.A."/>
            <person name="Palmer L.E."/>
            <person name="de la Bastide M."/>
            <person name="Spiegel L."/>
            <person name="Nascimento L."/>
            <person name="Zutavern T."/>
            <person name="O'Shaughnessy A."/>
            <person name="Dike S."/>
            <person name="Dedhia N."/>
            <person name="Preston R."/>
            <person name="Balija V."/>
            <person name="McCombie W.R."/>
            <person name="Chow T."/>
            <person name="Chen H."/>
            <person name="Chung M."/>
            <person name="Chen C."/>
            <person name="Shaw J."/>
            <person name="Wu H."/>
            <person name="Hsiao K."/>
            <person name="Chao Y."/>
            <person name="Chu M."/>
            <person name="Cheng C."/>
            <person name="Hour A."/>
            <person name="Lee P."/>
            <person name="Lin S."/>
            <person name="Lin Y."/>
            <person name="Liou J."/>
            <person name="Liu S."/>
            <person name="Hsing Y."/>
            <person name="Raghuvanshi S."/>
            <person name="Mohanty A."/>
            <person name="Bharti A.K."/>
            <person name="Gaur A."/>
            <person name="Gupta V."/>
            <person name="Kumar D."/>
            <person name="Ravi V."/>
            <person name="Vij S."/>
            <person name="Kapur A."/>
            <person name="Khurana P."/>
            <person name="Khurana P."/>
            <person name="Khurana J.P."/>
            <person name="Tyagi A.K."/>
            <person name="Gaikwad K."/>
            <person name="Singh A."/>
            <person name="Dalal V."/>
            <person name="Srivastava S."/>
            <person name="Dixit A."/>
            <person name="Pal A.K."/>
            <person name="Ghazi I.A."/>
            <person name="Yadav M."/>
            <person name="Pandit A."/>
            <person name="Bhargava A."/>
            <person name="Sureshbabu K."/>
            <person name="Batra K."/>
            <person name="Sharma T.R."/>
            <person name="Mohapatra T."/>
            <person name="Singh N.K."/>
            <person name="Messing J."/>
            <person name="Nelson A.B."/>
            <person name="Fuks G."/>
            <person name="Kavchok S."/>
            <person name="Keizer G."/>
            <person name="Linton E."/>
            <person name="Llaca V."/>
            <person name="Song R."/>
            <person name="Tanyolac B."/>
            <person name="Young S."/>
            <person name="Ho-Il K."/>
            <person name="Hahn J.H."/>
            <person name="Sangsakoo G."/>
            <person name="Vanavichit A."/>
            <person name="de Mattos Luiz.A.T."/>
            <person name="Zimmer P.D."/>
            <person name="Malone G."/>
            <person name="Dellagostin O."/>
            <person name="de Oliveira A.C."/>
            <person name="Bevan M."/>
            <person name="Bancroft I."/>
            <person name="Minx P."/>
            <person name="Cordum H."/>
            <person name="Wilson R."/>
            <person name="Cheng Z."/>
            <person name="Jin W."/>
            <person name="Jiang J."/>
            <person name="Leong S.A."/>
            <person name="Iwama H."/>
            <person name="Gojobori T."/>
            <person name="Itoh T."/>
            <person name="Niimura Y."/>
            <person name="Fujii Y."/>
            <person name="Habara T."/>
            <person name="Sakai H."/>
            <person name="Sato Y."/>
            <person name="Wilson G."/>
            <person name="Kumar K."/>
            <person name="McCouch S."/>
            <person name="Juretic N."/>
            <person name="Hoen D."/>
            <person name="Wright S."/>
            <person name="Bruskiewich R."/>
            <person name="Bureau T."/>
            <person name="Miyao A."/>
            <person name="Hirochika H."/>
            <person name="Nishikawa T."/>
            <person name="Kadowaki K."/>
            <person name="Sugiura M."/>
            <person name="Burr B."/>
            <person name="Sasaki T."/>
        </authorList>
    </citation>
    <scope>NUCLEOTIDE SEQUENCE [LARGE SCALE GENOMIC DNA]</scope>
    <source>
        <strain evidence="16">cv. Nipponbare</strain>
    </source>
</reference>
<dbReference type="OrthoDB" id="3934656at2759"/>
<dbReference type="PaxDb" id="39947-Q2R447"/>
<dbReference type="SUPFAM" id="SSF48264">
    <property type="entry name" value="Cytochrome P450"/>
    <property type="match status" value="1"/>
</dbReference>
<dbReference type="InterPro" id="IPR051996">
    <property type="entry name" value="Cytochrome_P450_78A"/>
</dbReference>
<keyword evidence="6 12" id="KW-1133">Transmembrane helix</keyword>
<evidence type="ECO:0000256" key="9">
    <source>
        <dbReference type="ARBA" id="ARBA00023033"/>
    </source>
</evidence>
<dbReference type="GO" id="GO:0004497">
    <property type="term" value="F:monooxygenase activity"/>
    <property type="evidence" value="ECO:0007669"/>
    <property type="project" value="UniProtKB-KW"/>
</dbReference>
<dbReference type="HOGENOM" id="CLU_001570_4_0_1"/>
<evidence type="ECO:0000313" key="15">
    <source>
        <dbReference type="EMBL" id="BAT14079.1"/>
    </source>
</evidence>
<sequence length="538" mass="59635">MRNEVLSTIFLLLIFFTTTINPSSSQLPWLFSLLYLSLAMAVVALPPLLAKRHGHARRVNGGGAAIPGPRGWPLLGSLPVVSGPLMHRRLAALADAHGGGARRLMSLTLGATPVVVSSHPDTVREILAGAAFRDRPARAAARELMFLRAVGFAPASGDDGGAYWRRLRRAAGAGMLSPRRAAALAALRARVARRTSEAVSRGMAVPPGRVAMRALLHAASLDNMVGSVLGLEHHDHHGGVISDMGDMVREGYELVGKFNLGDYYSTTQYQCLWGLLDFHGVGPRCQRLAARVREQFGRVMEERRKVSDLHKRDDLLSYMLSMPQEERIEDSDVIAVLWEMIFRGTDVVAILLEWAMARMVLHPDIQSKVQEELDRAVGHRPMTDSDIPNLRFLHCVIKETLRMHPPGPLLSWARLAVHDTYVGKHLVPAGTTAMVNMWAISHDETIWGDPWVFRPERFMEEDINVLGSDLRLAPFGSGRRVCPGRMMGLSTAYLWFGRMLQEYKWAAAQPVKLTECLRLSMEMKKPLVCHAVPRSKTG</sequence>
<evidence type="ECO:0000313" key="16">
    <source>
        <dbReference type="Proteomes" id="UP000059680"/>
    </source>
</evidence>
<keyword evidence="13" id="KW-0732">Signal</keyword>
<gene>
    <name evidence="14" type="ordered locus">LOC_Os11g29720</name>
    <name evidence="15" type="ordered locus">Os11g0489250</name>
    <name evidence="15" type="ORF">OSNPB_110489250</name>
</gene>
<dbReference type="GO" id="GO:0048731">
    <property type="term" value="P:system development"/>
    <property type="evidence" value="ECO:0000318"/>
    <property type="project" value="GO_Central"/>
</dbReference>
<dbReference type="PRINTS" id="PR00463">
    <property type="entry name" value="EP450I"/>
</dbReference>
<dbReference type="InterPro" id="IPR001128">
    <property type="entry name" value="Cyt_P450"/>
</dbReference>
<organism evidence="14">
    <name type="scientific">Oryza sativa subsp. japonica</name>
    <name type="common">Rice</name>
    <dbReference type="NCBI Taxonomy" id="39947"/>
    <lineage>
        <taxon>Eukaryota</taxon>
        <taxon>Viridiplantae</taxon>
        <taxon>Streptophyta</taxon>
        <taxon>Embryophyta</taxon>
        <taxon>Tracheophyta</taxon>
        <taxon>Spermatophyta</taxon>
        <taxon>Magnoliopsida</taxon>
        <taxon>Liliopsida</taxon>
        <taxon>Poales</taxon>
        <taxon>Poaceae</taxon>
        <taxon>BOP clade</taxon>
        <taxon>Oryzoideae</taxon>
        <taxon>Oryzeae</taxon>
        <taxon>Oryzinae</taxon>
        <taxon>Oryza</taxon>
        <taxon>Oryza sativa</taxon>
    </lineage>
</organism>
<keyword evidence="9 11" id="KW-0503">Monooxygenase</keyword>
<dbReference type="AlphaFoldDB" id="Q2R447"/>
<dbReference type="InParanoid" id="Q2R447"/>
<comment type="cofactor">
    <cofactor evidence="1 10">
        <name>heme</name>
        <dbReference type="ChEBI" id="CHEBI:30413"/>
    </cofactor>
</comment>
<evidence type="ECO:0000256" key="4">
    <source>
        <dbReference type="ARBA" id="ARBA00022692"/>
    </source>
</evidence>
<keyword evidence="16" id="KW-1185">Reference proteome</keyword>
<protein>
    <submittedName>
        <fullName evidence="14">Cytochrome P450 family protein, expressed</fullName>
    </submittedName>
    <submittedName>
        <fullName evidence="15">Os11g0489250 protein</fullName>
    </submittedName>
</protein>
<keyword evidence="5 10" id="KW-0479">Metal-binding</keyword>
<keyword evidence="8 10" id="KW-0408">Iron</keyword>
<evidence type="ECO:0000256" key="6">
    <source>
        <dbReference type="ARBA" id="ARBA00022989"/>
    </source>
</evidence>
<dbReference type="FunFam" id="1.10.630.10:FF:000016">
    <property type="entry name" value="Cytochrome P450 78A5"/>
    <property type="match status" value="1"/>
</dbReference>
<dbReference type="KEGG" id="osa:4350534"/>
<dbReference type="SMR" id="Q2R447"/>
<feature type="transmembrane region" description="Helical" evidence="12">
    <location>
        <begin position="32"/>
        <end position="50"/>
    </location>
</feature>
<dbReference type="Proteomes" id="UP000059680">
    <property type="component" value="Chromosome 11"/>
</dbReference>
<reference evidence="15" key="5">
    <citation type="journal article" date="2013" name="Plant Cell Physiol.">
        <title>Rice Annotation Project Database (RAP-DB): an integrative and interactive database for rice genomics.</title>
        <authorList>
            <person name="Sakai H."/>
            <person name="Lee S.S."/>
            <person name="Tanaka T."/>
            <person name="Numa H."/>
            <person name="Kim J."/>
            <person name="Kawahara Y."/>
            <person name="Wakimoto H."/>
            <person name="Yang C.C."/>
            <person name="Iwamoto M."/>
            <person name="Abe T."/>
            <person name="Yamada Y."/>
            <person name="Muto A."/>
            <person name="Inokuchi H."/>
            <person name="Ikemura T."/>
            <person name="Matsumoto T."/>
            <person name="Sasaki T."/>
            <person name="Itoh T."/>
        </authorList>
    </citation>
    <scope>NUCLEOTIDE SEQUENCE</scope>
</reference>
<dbReference type="OMA" id="GHRPMTD"/>
<accession>Q2R447</accession>
<evidence type="ECO:0000256" key="8">
    <source>
        <dbReference type="ARBA" id="ARBA00023004"/>
    </source>
</evidence>
<keyword evidence="7 11" id="KW-0560">Oxidoreductase</keyword>
<evidence type="ECO:0000256" key="5">
    <source>
        <dbReference type="ARBA" id="ARBA00022723"/>
    </source>
</evidence>
<feature type="chain" id="PRO_5013531242" evidence="13">
    <location>
        <begin position="26"/>
        <end position="538"/>
    </location>
</feature>
<dbReference type="GO" id="GO:0016705">
    <property type="term" value="F:oxidoreductase activity, acting on paired donors, with incorporation or reduction of molecular oxygen"/>
    <property type="evidence" value="ECO:0007669"/>
    <property type="project" value="InterPro"/>
</dbReference>
<proteinExistence type="inferred from homology"/>
<evidence type="ECO:0000256" key="12">
    <source>
        <dbReference type="SAM" id="Phobius"/>
    </source>
</evidence>
<reference evidence="15" key="7">
    <citation type="submission" date="2015-10" db="EMBL/GenBank/DDBJ databases">
        <authorList>
            <person name="Sakai H."/>
            <person name="Kawahara Y."/>
            <person name="Matsumoto T."/>
            <person name="Buell C.R."/>
            <person name="Itoh T."/>
        </authorList>
    </citation>
    <scope>NUCLEOTIDE SEQUENCE</scope>
</reference>
<keyword evidence="4 12" id="KW-0812">Transmembrane</keyword>
<evidence type="ECO:0000256" key="1">
    <source>
        <dbReference type="ARBA" id="ARBA00001971"/>
    </source>
</evidence>
<dbReference type="GO" id="GO:0020037">
    <property type="term" value="F:heme binding"/>
    <property type="evidence" value="ECO:0007669"/>
    <property type="project" value="InterPro"/>
</dbReference>
<feature type="binding site" description="axial binding residue" evidence="10">
    <location>
        <position position="482"/>
    </location>
    <ligand>
        <name>heme</name>
        <dbReference type="ChEBI" id="CHEBI:30413"/>
    </ligand>
    <ligandPart>
        <name>Fe</name>
        <dbReference type="ChEBI" id="CHEBI:18248"/>
    </ligandPart>
</feature>
<dbReference type="PANTHER" id="PTHR47946:SF13">
    <property type="entry name" value="CYTOCHROME P450 FAMILY PROTEIN, EXPRESSED"/>
    <property type="match status" value="1"/>
</dbReference>
<name>Q2R447_ORYSJ</name>
<dbReference type="FunCoup" id="Q2R447">
    <property type="interactions" value="140"/>
</dbReference>
<evidence type="ECO:0000256" key="11">
    <source>
        <dbReference type="RuleBase" id="RU000461"/>
    </source>
</evidence>
<reference evidence="14" key="3">
    <citation type="submission" date="2005-04" db="EMBL/GenBank/DDBJ databases">
        <authorList>
            <person name="Buell C.R."/>
            <person name="Wing R.A."/>
            <person name="McCombie W.A."/>
            <person name="Ouyang S."/>
        </authorList>
    </citation>
    <scope>NUCLEOTIDE SEQUENCE</scope>
</reference>
<dbReference type="GO" id="GO:0005506">
    <property type="term" value="F:iron ion binding"/>
    <property type="evidence" value="ECO:0007669"/>
    <property type="project" value="InterPro"/>
</dbReference>
<reference evidence="14" key="1">
    <citation type="journal article" date="2005" name="BMC Biol.">
        <title>The sequence of rice chromosomes 11 and 12, rich in disease resistance genes and recent gene duplications.</title>
        <authorList>
            <consortium name="The rice chromosomes 11 and 12 sequencing consortia"/>
        </authorList>
    </citation>
    <scope>NUCLEOTIDE SEQUENCE [LARGE SCALE GENOMIC DNA]</scope>
</reference>
<dbReference type="PANTHER" id="PTHR47946">
    <property type="entry name" value="CYTOCHROME P450 78A7-RELATED"/>
    <property type="match status" value="1"/>
</dbReference>
<dbReference type="PROSITE" id="PS00086">
    <property type="entry name" value="CYTOCHROME_P450"/>
    <property type="match status" value="1"/>
</dbReference>
<dbReference type="EMBL" id="AP014967">
    <property type="protein sequence ID" value="BAT14079.1"/>
    <property type="molecule type" value="Genomic_DNA"/>
</dbReference>